<feature type="domain" description="DUF7343" evidence="3">
    <location>
        <begin position="319"/>
        <end position="379"/>
    </location>
</feature>
<comment type="caution">
    <text evidence="5">The sequence shown here is derived from an EMBL/GenBank/DDBJ whole genome shotgun (WGS) entry which is preliminary data.</text>
</comment>
<keyword evidence="2" id="KW-1133">Transmembrane helix</keyword>
<keyword evidence="6" id="KW-1185">Reference proteome</keyword>
<feature type="compositionally biased region" description="Low complexity" evidence="1">
    <location>
        <begin position="285"/>
        <end position="296"/>
    </location>
</feature>
<organism evidence="5 6">
    <name type="scientific">Halarchaeum grantii</name>
    <dbReference type="NCBI Taxonomy" id="1193105"/>
    <lineage>
        <taxon>Archaea</taxon>
        <taxon>Methanobacteriati</taxon>
        <taxon>Methanobacteriota</taxon>
        <taxon>Stenosarchaea group</taxon>
        <taxon>Halobacteria</taxon>
        <taxon>Halobacteriales</taxon>
        <taxon>Halobacteriaceae</taxon>
    </lineage>
</organism>
<dbReference type="AlphaFoldDB" id="A0A830EXY7"/>
<feature type="domain" description="DUF7345" evidence="4">
    <location>
        <begin position="55"/>
        <end position="183"/>
    </location>
</feature>
<dbReference type="Proteomes" id="UP000628840">
    <property type="component" value="Unassembled WGS sequence"/>
</dbReference>
<dbReference type="SUPFAM" id="SSF46785">
    <property type="entry name" value="Winged helix' DNA-binding domain"/>
    <property type="match status" value="1"/>
</dbReference>
<feature type="compositionally biased region" description="Low complexity" evidence="1">
    <location>
        <begin position="231"/>
        <end position="252"/>
    </location>
</feature>
<dbReference type="EMBL" id="BMPF01000001">
    <property type="protein sequence ID" value="GGL21561.1"/>
    <property type="molecule type" value="Genomic_DNA"/>
</dbReference>
<feature type="region of interest" description="Disordered" evidence="1">
    <location>
        <begin position="218"/>
        <end position="252"/>
    </location>
</feature>
<evidence type="ECO:0000259" key="4">
    <source>
        <dbReference type="Pfam" id="PF24036"/>
    </source>
</evidence>
<evidence type="ECO:0000256" key="1">
    <source>
        <dbReference type="SAM" id="MobiDB-lite"/>
    </source>
</evidence>
<dbReference type="OrthoDB" id="284722at2157"/>
<dbReference type="InterPro" id="IPR036390">
    <property type="entry name" value="WH_DNA-bd_sf"/>
</dbReference>
<sequence>MVRSVAVVLAAVLLFASAGAAPLATAGIGSDSAAPAVQSPVGAAESPSFSSTHFRIAVHPNGSATWTFQYRTQLENDTQRERFREYARSFEANETRFVEQFRANARSLVADGEGVTGREMNATNFERAAFTRGLSDDLGVVQLSFTWTNFARTDGERVVVGDLFDGGLYLGSNQRLVVTADPGLAFASVSPTPNATADPTLAASDSVTWFGPREFTDERPRAVLVPNDSVGAGEAGATTGSPSSTDDTDGDTGLPVALLGGLLALLAVGGVAYWRRERLAAALGGASDADASPAADASRDPDADAPPVGDPAVSDEEMLADDERVERLLREHGGRMRQASIVEETDWSKSKVSMLLSEMEADDRISRLRVGRENVVSLPGHEPTTGRDEE</sequence>
<protein>
    <recommendedName>
        <fullName evidence="7">IclR helix-turn-helix domain-containing protein</fullName>
    </recommendedName>
</protein>
<name>A0A830EXY7_9EURY</name>
<evidence type="ECO:0000313" key="6">
    <source>
        <dbReference type="Proteomes" id="UP000628840"/>
    </source>
</evidence>
<evidence type="ECO:0008006" key="7">
    <source>
        <dbReference type="Google" id="ProtNLM"/>
    </source>
</evidence>
<proteinExistence type="predicted"/>
<dbReference type="Pfam" id="PF24034">
    <property type="entry name" value="DUF7343"/>
    <property type="match status" value="1"/>
</dbReference>
<feature type="transmembrane region" description="Helical" evidence="2">
    <location>
        <begin position="253"/>
        <end position="274"/>
    </location>
</feature>
<dbReference type="RefSeq" id="WP_188876515.1">
    <property type="nucleotide sequence ID" value="NZ_BMPF01000001.1"/>
</dbReference>
<reference evidence="5 6" key="1">
    <citation type="journal article" date="2019" name="Int. J. Syst. Evol. Microbiol.">
        <title>The Global Catalogue of Microorganisms (GCM) 10K type strain sequencing project: providing services to taxonomists for standard genome sequencing and annotation.</title>
        <authorList>
            <consortium name="The Broad Institute Genomics Platform"/>
            <consortium name="The Broad Institute Genome Sequencing Center for Infectious Disease"/>
            <person name="Wu L."/>
            <person name="Ma J."/>
        </authorList>
    </citation>
    <scope>NUCLEOTIDE SEQUENCE [LARGE SCALE GENOMIC DNA]</scope>
    <source>
        <strain evidence="5 6">JCM 19585</strain>
    </source>
</reference>
<accession>A0A830EXY7</accession>
<evidence type="ECO:0000313" key="5">
    <source>
        <dbReference type="EMBL" id="GGL21561.1"/>
    </source>
</evidence>
<keyword evidence="2" id="KW-0812">Transmembrane</keyword>
<dbReference type="InterPro" id="IPR055767">
    <property type="entry name" value="DUF7343"/>
</dbReference>
<gene>
    <name evidence="5" type="ORF">GCM10009037_01070</name>
</gene>
<dbReference type="Pfam" id="PF24036">
    <property type="entry name" value="DUF7345"/>
    <property type="match status" value="1"/>
</dbReference>
<feature type="region of interest" description="Disordered" evidence="1">
    <location>
        <begin position="285"/>
        <end position="314"/>
    </location>
</feature>
<evidence type="ECO:0000259" key="3">
    <source>
        <dbReference type="Pfam" id="PF24034"/>
    </source>
</evidence>
<dbReference type="InterPro" id="IPR055769">
    <property type="entry name" value="DUF7345"/>
</dbReference>
<evidence type="ECO:0000256" key="2">
    <source>
        <dbReference type="SAM" id="Phobius"/>
    </source>
</evidence>
<keyword evidence="2" id="KW-0472">Membrane</keyword>